<dbReference type="SUPFAM" id="SSF55826">
    <property type="entry name" value="YbaK/ProRS associated domain"/>
    <property type="match status" value="1"/>
</dbReference>
<dbReference type="InterPro" id="IPR007214">
    <property type="entry name" value="YbaK/aa-tRNA-synth-assoc-dom"/>
</dbReference>
<dbReference type="OrthoDB" id="9798760at2"/>
<gene>
    <name evidence="2" type="ordered locus">Emin_0821</name>
</gene>
<sequence length="151" mass="16101">MIPAKVKDFLDKHCLLAIEHEEGSTATSVMAAEKLGVEVGQIAKSLLLKNKEGQFFLILCAGDKKISSSKVKEITKSKAEFTKPQETIDVTGFAIGGVCPFGLDNVPLYIDKSLSVYDAVYPAAGTASSSVKTSFKQLLGILNAKECDVTA</sequence>
<dbReference type="InterPro" id="IPR036754">
    <property type="entry name" value="YbaK/aa-tRNA-synt-asso_dom_sf"/>
</dbReference>
<dbReference type="KEGG" id="emi:Emin_0821"/>
<dbReference type="AlphaFoldDB" id="B2KCY0"/>
<feature type="domain" description="YbaK/aminoacyl-tRNA synthetase-associated" evidence="1">
    <location>
        <begin position="24"/>
        <end position="139"/>
    </location>
</feature>
<dbReference type="CDD" id="cd04333">
    <property type="entry name" value="ProX_deacylase"/>
    <property type="match status" value="1"/>
</dbReference>
<accession>B2KCY0</accession>
<dbReference type="GO" id="GO:0002161">
    <property type="term" value="F:aminoacyl-tRNA deacylase activity"/>
    <property type="evidence" value="ECO:0007669"/>
    <property type="project" value="InterPro"/>
</dbReference>
<dbReference type="RefSeq" id="WP_012414991.1">
    <property type="nucleotide sequence ID" value="NC_010644.1"/>
</dbReference>
<evidence type="ECO:0000313" key="2">
    <source>
        <dbReference type="EMBL" id="ACC98376.1"/>
    </source>
</evidence>
<dbReference type="PANTHER" id="PTHR30411">
    <property type="entry name" value="CYTOPLASMIC PROTEIN"/>
    <property type="match status" value="1"/>
</dbReference>
<dbReference type="HOGENOM" id="CLU_094875_0_3_0"/>
<dbReference type="Gene3D" id="3.90.960.10">
    <property type="entry name" value="YbaK/aminoacyl-tRNA synthetase-associated domain"/>
    <property type="match status" value="1"/>
</dbReference>
<reference evidence="2 3" key="1">
    <citation type="journal article" date="2009" name="Appl. Environ. Microbiol.">
        <title>Genomic analysis of 'Elusimicrobium minutum,' the first cultivated representative of the phylum 'Elusimicrobia' (formerly termite group 1).</title>
        <authorList>
            <person name="Herlemann D.P.R."/>
            <person name="Geissinger O."/>
            <person name="Ikeda-Ohtsubo W."/>
            <person name="Kunin V."/>
            <person name="Sun H."/>
            <person name="Lapidus A."/>
            <person name="Hugenholtz P."/>
            <person name="Brune A."/>
        </authorList>
    </citation>
    <scope>NUCLEOTIDE SEQUENCE [LARGE SCALE GENOMIC DNA]</scope>
    <source>
        <strain evidence="2 3">Pei191</strain>
    </source>
</reference>
<dbReference type="Pfam" id="PF04073">
    <property type="entry name" value="tRNA_edit"/>
    <property type="match status" value="1"/>
</dbReference>
<evidence type="ECO:0000313" key="3">
    <source>
        <dbReference type="Proteomes" id="UP000001029"/>
    </source>
</evidence>
<organism evidence="2 3">
    <name type="scientific">Elusimicrobium minutum (strain Pei191)</name>
    <dbReference type="NCBI Taxonomy" id="445932"/>
    <lineage>
        <taxon>Bacteria</taxon>
        <taxon>Pseudomonadati</taxon>
        <taxon>Elusimicrobiota</taxon>
        <taxon>Elusimicrobia</taxon>
        <taxon>Elusimicrobiales</taxon>
        <taxon>Elusimicrobiaceae</taxon>
        <taxon>Elusimicrobium</taxon>
    </lineage>
</organism>
<keyword evidence="3" id="KW-1185">Reference proteome</keyword>
<dbReference type="EMBL" id="CP001055">
    <property type="protein sequence ID" value="ACC98376.1"/>
    <property type="molecule type" value="Genomic_DNA"/>
</dbReference>
<proteinExistence type="predicted"/>
<name>B2KCY0_ELUMP</name>
<evidence type="ECO:0000259" key="1">
    <source>
        <dbReference type="Pfam" id="PF04073"/>
    </source>
</evidence>
<dbReference type="Proteomes" id="UP000001029">
    <property type="component" value="Chromosome"/>
</dbReference>
<protein>
    <submittedName>
        <fullName evidence="2">Uncharacterized conserved protein</fullName>
    </submittedName>
</protein>
<dbReference type="STRING" id="445932.Emin_0821"/>
<dbReference type="PANTHER" id="PTHR30411:SF1">
    <property type="entry name" value="CYTOPLASMIC PROTEIN"/>
    <property type="match status" value="1"/>
</dbReference>